<dbReference type="EMBL" id="WUQX01000001">
    <property type="protein sequence ID" value="MXP76134.1"/>
    <property type="molecule type" value="Genomic_DNA"/>
</dbReference>
<dbReference type="Proteomes" id="UP000460412">
    <property type="component" value="Unassembled WGS sequence"/>
</dbReference>
<dbReference type="InterPro" id="IPR027417">
    <property type="entry name" value="P-loop_NTPase"/>
</dbReference>
<dbReference type="Pfam" id="PF13304">
    <property type="entry name" value="AAA_21"/>
    <property type="match status" value="1"/>
</dbReference>
<dbReference type="AlphaFoldDB" id="A0A7X3SJ85"/>
<evidence type="ECO:0000259" key="1">
    <source>
        <dbReference type="Pfam" id="PF13304"/>
    </source>
</evidence>
<sequence>MLRKLSINNFKCFSNETVFDFRKTNYKFLEKNTFGKVLKGALFVGEHASGKTTILQSVKLLLELLFRESTCDLASYQCLFSKEKVSRLLYEFDIDGHELVYSFAFSGNSFVEENLMVDNQTVIGRLGKKSKWIDGKKTILCDVEDSALFLRQVSVKSEFSDHDILGRWLNYLKNSVYIDTYSRRISAFDGEGLSAEKYVEKHGTEKINDFLTEYQLHFLIQYGQTDTKTEGDSESEGEKRLFFRQEGRDALIPLCMESSGIRTLINMLPAFFWIANRGGMLMIDQFGVGLHNRVEELLVRYMMEKETAAQLFLTSHSTNLLSNSLLRPDQIFAVERAGEQEIGPHRFSDEQPRVAQNLEKMYLSGVFGGLPSYKI</sequence>
<reference evidence="2 3" key="1">
    <citation type="submission" date="2019-12" db="EMBL/GenBank/DDBJ databases">
        <title>Sporaefaciens musculi gen. nov., sp. nov., a novel bacterium isolated from the caecum of an obese mouse.</title>
        <authorList>
            <person name="Rasmussen T.S."/>
            <person name="Streidl T."/>
            <person name="Hitch T.C.A."/>
            <person name="Wortmann E."/>
            <person name="Deptula P."/>
            <person name="Hansen M."/>
            <person name="Nielsen D.S."/>
            <person name="Clavel T."/>
            <person name="Vogensen F.K."/>
        </authorList>
    </citation>
    <scope>NUCLEOTIDE SEQUENCE [LARGE SCALE GENOMIC DNA]</scope>
    <source>
        <strain evidence="2 3">WCA-9-b2</strain>
    </source>
</reference>
<dbReference type="GO" id="GO:0005524">
    <property type="term" value="F:ATP binding"/>
    <property type="evidence" value="ECO:0007669"/>
    <property type="project" value="InterPro"/>
</dbReference>
<dbReference type="RefSeq" id="WP_159751302.1">
    <property type="nucleotide sequence ID" value="NZ_CASZNZ010000100.1"/>
</dbReference>
<evidence type="ECO:0000313" key="3">
    <source>
        <dbReference type="Proteomes" id="UP000460412"/>
    </source>
</evidence>
<name>A0A7X3SJ85_9FIRM</name>
<dbReference type="PANTHER" id="PTHR40396:SF1">
    <property type="entry name" value="ATPASE AAA-TYPE CORE DOMAIN-CONTAINING PROTEIN"/>
    <property type="match status" value="1"/>
</dbReference>
<comment type="caution">
    <text evidence="2">The sequence shown here is derived from an EMBL/GenBank/DDBJ whole genome shotgun (WGS) entry which is preliminary data.</text>
</comment>
<dbReference type="InterPro" id="IPR003959">
    <property type="entry name" value="ATPase_AAA_core"/>
</dbReference>
<dbReference type="PANTHER" id="PTHR40396">
    <property type="entry name" value="ATPASE-LIKE PROTEIN"/>
    <property type="match status" value="1"/>
</dbReference>
<dbReference type="SUPFAM" id="SSF52540">
    <property type="entry name" value="P-loop containing nucleoside triphosphate hydrolases"/>
    <property type="match status" value="1"/>
</dbReference>
<dbReference type="Gene3D" id="3.40.50.300">
    <property type="entry name" value="P-loop containing nucleotide triphosphate hydrolases"/>
    <property type="match status" value="1"/>
</dbReference>
<proteinExistence type="predicted"/>
<evidence type="ECO:0000313" key="2">
    <source>
        <dbReference type="EMBL" id="MXP76134.1"/>
    </source>
</evidence>
<protein>
    <submittedName>
        <fullName evidence="2">AAA family ATPase</fullName>
    </submittedName>
</protein>
<keyword evidence="3" id="KW-1185">Reference proteome</keyword>
<feature type="domain" description="ATPase AAA-type core" evidence="1">
    <location>
        <begin position="43"/>
        <end position="322"/>
    </location>
</feature>
<gene>
    <name evidence="2" type="ORF">GN277_12245</name>
</gene>
<organism evidence="2 3">
    <name type="scientific">Sporofaciens musculi</name>
    <dbReference type="NCBI Taxonomy" id="2681861"/>
    <lineage>
        <taxon>Bacteria</taxon>
        <taxon>Bacillati</taxon>
        <taxon>Bacillota</taxon>
        <taxon>Clostridia</taxon>
        <taxon>Lachnospirales</taxon>
        <taxon>Lachnospiraceae</taxon>
        <taxon>Sporofaciens</taxon>
    </lineage>
</organism>
<accession>A0A7X3SJ85</accession>
<dbReference type="GO" id="GO:0016887">
    <property type="term" value="F:ATP hydrolysis activity"/>
    <property type="evidence" value="ECO:0007669"/>
    <property type="project" value="InterPro"/>
</dbReference>